<reference evidence="2" key="1">
    <citation type="submission" date="2023-08" db="EMBL/GenBank/DDBJ databases">
        <title>A de novo genome assembly of Solanum verrucosum Schlechtendal, a Mexican diploid species geographically isolated from the other diploid A-genome species in potato relatives.</title>
        <authorList>
            <person name="Hosaka K."/>
        </authorList>
    </citation>
    <scope>NUCLEOTIDE SEQUENCE</scope>
    <source>
        <tissue evidence="2">Young leaves</tissue>
    </source>
</reference>
<dbReference type="InterPro" id="IPR026960">
    <property type="entry name" value="RVT-Znf"/>
</dbReference>
<dbReference type="EMBL" id="CP133619">
    <property type="protein sequence ID" value="WMV42820.1"/>
    <property type="molecule type" value="Genomic_DNA"/>
</dbReference>
<evidence type="ECO:0000259" key="1">
    <source>
        <dbReference type="Pfam" id="PF13966"/>
    </source>
</evidence>
<protein>
    <recommendedName>
        <fullName evidence="1">Reverse transcriptase zinc-binding domain-containing protein</fullName>
    </recommendedName>
</protein>
<keyword evidence="3" id="KW-1185">Reference proteome</keyword>
<proteinExistence type="predicted"/>
<dbReference type="AlphaFoldDB" id="A0AAF0UB60"/>
<dbReference type="Pfam" id="PF13966">
    <property type="entry name" value="zf-RVT"/>
    <property type="match status" value="1"/>
</dbReference>
<feature type="domain" description="Reverse transcriptase zinc-binding" evidence="1">
    <location>
        <begin position="25"/>
        <end position="95"/>
    </location>
</feature>
<evidence type="ECO:0000313" key="2">
    <source>
        <dbReference type="EMBL" id="WMV42820.1"/>
    </source>
</evidence>
<gene>
    <name evidence="2" type="ORF">MTR67_036205</name>
</gene>
<name>A0AAF0UB60_SOLVR</name>
<evidence type="ECO:0000313" key="3">
    <source>
        <dbReference type="Proteomes" id="UP001234989"/>
    </source>
</evidence>
<dbReference type="Proteomes" id="UP001234989">
    <property type="component" value="Chromosome 8"/>
</dbReference>
<organism evidence="2 3">
    <name type="scientific">Solanum verrucosum</name>
    <dbReference type="NCBI Taxonomy" id="315347"/>
    <lineage>
        <taxon>Eukaryota</taxon>
        <taxon>Viridiplantae</taxon>
        <taxon>Streptophyta</taxon>
        <taxon>Embryophyta</taxon>
        <taxon>Tracheophyta</taxon>
        <taxon>Spermatophyta</taxon>
        <taxon>Magnoliopsida</taxon>
        <taxon>eudicotyledons</taxon>
        <taxon>Gunneridae</taxon>
        <taxon>Pentapetalae</taxon>
        <taxon>asterids</taxon>
        <taxon>lamiids</taxon>
        <taxon>Solanales</taxon>
        <taxon>Solanaceae</taxon>
        <taxon>Solanoideae</taxon>
        <taxon>Solaneae</taxon>
        <taxon>Solanum</taxon>
    </lineage>
</organism>
<sequence>MENATDGIFSVNRIHKDNVREQSGCETGTWEQIWKSVAPSKVKCFSWLVTRKACLTEEALKKKGFQIVSKCFLCNEAEETNSHLFLHCKVTSQIWSLFMSLTGIRWTMRNILLIL</sequence>
<accession>A0AAF0UB60</accession>